<dbReference type="InterPro" id="IPR029058">
    <property type="entry name" value="AB_hydrolase_fold"/>
</dbReference>
<protein>
    <submittedName>
        <fullName evidence="2">LAMI_0E06810g1_1</fullName>
    </submittedName>
</protein>
<dbReference type="AlphaFoldDB" id="A0A1G4JM38"/>
<dbReference type="InterPro" id="IPR050300">
    <property type="entry name" value="GDXG_lipolytic_enzyme"/>
</dbReference>
<sequence>MLEPIVYVGKMVVIMPWNILMALIFKGPREGREVSLQRHLAIVYLSTFADHLDYLTIKQFINPILRVFMRLTLWWMKCGEKEGFLRWVSREKGDGEVPLLLYIHGGGMCLDILTSHIQFMKLLAQEAGPMSVAFLDYSVCTPYPGPVEQAWDSYRAAVQTHKKIYLVGDSAGGTLCLNILQRCYTESEIFPEKCVLISPWLNVSKPELHLAENRPLDYLTWNQLALFKNIYAPSADPADPGVNIEVNFSEEMWGSILENTRCLLTYGDLEILKPQILRFYMKLQKIDKTRVLLARESYGVHVSTILFDTWNYPHDAPLLTEIIEFLRDV</sequence>
<evidence type="ECO:0000313" key="3">
    <source>
        <dbReference type="Proteomes" id="UP000191024"/>
    </source>
</evidence>
<organism evidence="2 3">
    <name type="scientific">Lachancea mirantina</name>
    <dbReference type="NCBI Taxonomy" id="1230905"/>
    <lineage>
        <taxon>Eukaryota</taxon>
        <taxon>Fungi</taxon>
        <taxon>Dikarya</taxon>
        <taxon>Ascomycota</taxon>
        <taxon>Saccharomycotina</taxon>
        <taxon>Saccharomycetes</taxon>
        <taxon>Saccharomycetales</taxon>
        <taxon>Saccharomycetaceae</taxon>
        <taxon>Lachancea</taxon>
    </lineage>
</organism>
<keyword evidence="3" id="KW-1185">Reference proteome</keyword>
<accession>A0A1G4JM38</accession>
<name>A0A1G4JM38_9SACH</name>
<reference evidence="2 3" key="1">
    <citation type="submission" date="2016-03" db="EMBL/GenBank/DDBJ databases">
        <authorList>
            <person name="Devillers H."/>
        </authorList>
    </citation>
    <scope>NUCLEOTIDE SEQUENCE [LARGE SCALE GENOMIC DNA]</scope>
    <source>
        <strain evidence="2">CBS 11717</strain>
    </source>
</reference>
<keyword evidence="1" id="KW-0378">Hydrolase</keyword>
<dbReference type="SUPFAM" id="SSF53474">
    <property type="entry name" value="alpha/beta-Hydrolases"/>
    <property type="match status" value="1"/>
</dbReference>
<dbReference type="Gene3D" id="3.40.50.1820">
    <property type="entry name" value="alpha/beta hydrolase"/>
    <property type="match status" value="1"/>
</dbReference>
<dbReference type="STRING" id="1230905.A0A1G4JM38"/>
<evidence type="ECO:0000313" key="2">
    <source>
        <dbReference type="EMBL" id="SCU91674.1"/>
    </source>
</evidence>
<dbReference type="Pfam" id="PF10340">
    <property type="entry name" value="Say1_Mug180"/>
    <property type="match status" value="1"/>
</dbReference>
<dbReference type="PANTHER" id="PTHR48081:SF31">
    <property type="entry name" value="STERYL ACETYL HYDROLASE MUG81-RELATED"/>
    <property type="match status" value="1"/>
</dbReference>
<proteinExistence type="predicted"/>
<dbReference type="Proteomes" id="UP000191024">
    <property type="component" value="Chromosome E"/>
</dbReference>
<dbReference type="EMBL" id="LT598465">
    <property type="protein sequence ID" value="SCU91674.1"/>
    <property type="molecule type" value="Genomic_DNA"/>
</dbReference>
<evidence type="ECO:0000256" key="1">
    <source>
        <dbReference type="ARBA" id="ARBA00022801"/>
    </source>
</evidence>
<dbReference type="PANTHER" id="PTHR48081">
    <property type="entry name" value="AB HYDROLASE SUPERFAMILY PROTEIN C4A8.06C"/>
    <property type="match status" value="1"/>
</dbReference>
<dbReference type="GO" id="GO:0016787">
    <property type="term" value="F:hydrolase activity"/>
    <property type="evidence" value="ECO:0007669"/>
    <property type="project" value="UniProtKB-KW"/>
</dbReference>
<dbReference type="OrthoDB" id="2152029at2759"/>
<gene>
    <name evidence="2" type="ORF">LAMI_0E06810G</name>
</gene>
<dbReference type="InterPro" id="IPR019436">
    <property type="entry name" value="Say1-like"/>
</dbReference>